<dbReference type="EMBL" id="JAWJWI010000038">
    <property type="protein sequence ID" value="MDV4190647.1"/>
    <property type="molecule type" value="Genomic_DNA"/>
</dbReference>
<dbReference type="RefSeq" id="WP_245458328.1">
    <property type="nucleotide sequence ID" value="NZ_JAWJWG010000046.1"/>
</dbReference>
<keyword evidence="2" id="KW-1185">Reference proteome</keyword>
<name>A0ABU3YYC2_9HYPH</name>
<gene>
    <name evidence="1" type="ORF">R1523_34910</name>
</gene>
<comment type="caution">
    <text evidence="1">The sequence shown here is derived from an EMBL/GenBank/DDBJ whole genome shotgun (WGS) entry which is preliminary data.</text>
</comment>
<dbReference type="Proteomes" id="UP001187203">
    <property type="component" value="Unassembled WGS sequence"/>
</dbReference>
<sequence>MALIEFDVDVPDFSPEQRAGVAVDKVPSHNIRSGPSGCDGTGLKVFGEGEWLEDKHKTKAKRKRWANCPLVPMMVRTGFPVLQP</sequence>
<protein>
    <recommendedName>
        <fullName evidence="3">Transposase</fullName>
    </recommendedName>
</protein>
<evidence type="ECO:0000313" key="2">
    <source>
        <dbReference type="Proteomes" id="UP001187203"/>
    </source>
</evidence>
<evidence type="ECO:0000313" key="1">
    <source>
        <dbReference type="EMBL" id="MDV4190647.1"/>
    </source>
</evidence>
<organism evidence="1 2">
    <name type="scientific">Rhizobium brockwellii</name>
    <dbReference type="NCBI Taxonomy" id="3019932"/>
    <lineage>
        <taxon>Bacteria</taxon>
        <taxon>Pseudomonadati</taxon>
        <taxon>Pseudomonadota</taxon>
        <taxon>Alphaproteobacteria</taxon>
        <taxon>Hyphomicrobiales</taxon>
        <taxon>Rhizobiaceae</taxon>
        <taxon>Rhizobium/Agrobacterium group</taxon>
        <taxon>Rhizobium</taxon>
    </lineage>
</organism>
<proteinExistence type="predicted"/>
<reference evidence="2" key="1">
    <citation type="journal article" date="2023" name="Int. J. Mol. Sci.">
        <title>Genomic and Metabolic Characterization of Plant Growth-Promoting Rhizobacteria Isolated from Nodules of Clovers Grown in Non-Farmed Soil.</title>
        <authorList>
            <person name="Wojcik M."/>
            <person name="Koper P."/>
            <person name="Zebracki K."/>
            <person name="Marczak M."/>
            <person name="Mazur A."/>
        </authorList>
    </citation>
    <scope>NUCLEOTIDE SEQUENCE [LARGE SCALE GENOMIC DNA]</scope>
    <source>
        <strain evidence="2">KB12</strain>
    </source>
</reference>
<evidence type="ECO:0008006" key="3">
    <source>
        <dbReference type="Google" id="ProtNLM"/>
    </source>
</evidence>
<accession>A0ABU3YYC2</accession>